<dbReference type="PANTHER" id="PTHR43586">
    <property type="entry name" value="CYSTEINE DESULFURASE"/>
    <property type="match status" value="1"/>
</dbReference>
<dbReference type="EMBL" id="JAUSQM010000001">
    <property type="protein sequence ID" value="MDP9821246.1"/>
    <property type="molecule type" value="Genomic_DNA"/>
</dbReference>
<evidence type="ECO:0000313" key="3">
    <source>
        <dbReference type="Proteomes" id="UP001240447"/>
    </source>
</evidence>
<dbReference type="InterPro" id="IPR015421">
    <property type="entry name" value="PyrdxlP-dep_Trfase_major"/>
</dbReference>
<accession>A0ABT9NLE1</accession>
<name>A0ABT9NLE1_9ACTN</name>
<dbReference type="RefSeq" id="WP_306824889.1">
    <property type="nucleotide sequence ID" value="NZ_JAUSQM010000001.1"/>
</dbReference>
<dbReference type="InterPro" id="IPR015424">
    <property type="entry name" value="PyrdxlP-dep_Trfase"/>
</dbReference>
<feature type="domain" description="Aminotransferase class V" evidence="1">
    <location>
        <begin position="86"/>
        <end position="284"/>
    </location>
</feature>
<dbReference type="Pfam" id="PF00266">
    <property type="entry name" value="Aminotran_5"/>
    <property type="match status" value="1"/>
</dbReference>
<dbReference type="GO" id="GO:0016829">
    <property type="term" value="F:lyase activity"/>
    <property type="evidence" value="ECO:0007669"/>
    <property type="project" value="UniProtKB-KW"/>
</dbReference>
<keyword evidence="3" id="KW-1185">Reference proteome</keyword>
<proteinExistence type="predicted"/>
<dbReference type="PANTHER" id="PTHR43586:SF21">
    <property type="entry name" value="PYRIDOXAL PHOSPHATE (PLP)-DEPENDENT ASPARTATE AMINOTRANSFERASE SUPERFAMILY"/>
    <property type="match status" value="1"/>
</dbReference>
<organism evidence="2 3">
    <name type="scientific">Nocardioides massiliensis</name>
    <dbReference type="NCBI Taxonomy" id="1325935"/>
    <lineage>
        <taxon>Bacteria</taxon>
        <taxon>Bacillati</taxon>
        <taxon>Actinomycetota</taxon>
        <taxon>Actinomycetes</taxon>
        <taxon>Propionibacteriales</taxon>
        <taxon>Nocardioidaceae</taxon>
        <taxon>Nocardioides</taxon>
    </lineage>
</organism>
<evidence type="ECO:0000259" key="1">
    <source>
        <dbReference type="Pfam" id="PF00266"/>
    </source>
</evidence>
<dbReference type="Proteomes" id="UP001240447">
    <property type="component" value="Unassembled WGS sequence"/>
</dbReference>
<gene>
    <name evidence="2" type="ORF">J2S59_001055</name>
</gene>
<evidence type="ECO:0000313" key="2">
    <source>
        <dbReference type="EMBL" id="MDP9821246.1"/>
    </source>
</evidence>
<reference evidence="2 3" key="1">
    <citation type="submission" date="2023-07" db="EMBL/GenBank/DDBJ databases">
        <title>Sequencing the genomes of 1000 actinobacteria strains.</title>
        <authorList>
            <person name="Klenk H.-P."/>
        </authorList>
    </citation>
    <scope>NUCLEOTIDE SEQUENCE [LARGE SCALE GENOMIC DNA]</scope>
    <source>
        <strain evidence="2 3">GD13</strain>
    </source>
</reference>
<dbReference type="InterPro" id="IPR015422">
    <property type="entry name" value="PyrdxlP-dep_Trfase_small"/>
</dbReference>
<keyword evidence="2" id="KW-0456">Lyase</keyword>
<comment type="caution">
    <text evidence="2">The sequence shown here is derived from an EMBL/GenBank/DDBJ whole genome shotgun (WGS) entry which is preliminary data.</text>
</comment>
<dbReference type="Gene3D" id="3.90.1150.10">
    <property type="entry name" value="Aspartate Aminotransferase, domain 1"/>
    <property type="match status" value="1"/>
</dbReference>
<sequence>MSTGWPYAEEFTPETLYLNTASMGLPPRVTQQALTEAHAAWAAGTAEPPHYDATIAAARAAYAELARVPVEQVAIGHQVAPLVGLVAASVADGAEVLVAEGEFTSVSFPFAAHAGRGVRVVEVPLDELAERVGPDTAWVAVAAVQSADGRIADLDAIQAACSRHGTELLVDLTQSAGWLPVDASRYAVTVGGGYKWLLCPRGTAFLTVRPDLVERLRPLAASWYAGADPWLSIYGLPFRLADDARRFDVSPAWFAWVGTRTSVEFLVGIGDAALHSHALEVAEAFCAAAELEAPGSAILALTADASVPAVLAEHRVVAAQRVGRLRLSFHVHNTVAEVEPLGRALRGHVG</sequence>
<protein>
    <submittedName>
        <fullName evidence="2">Selenocysteine lyase/cysteine desulfurase</fullName>
    </submittedName>
</protein>
<dbReference type="Gene3D" id="3.40.640.10">
    <property type="entry name" value="Type I PLP-dependent aspartate aminotransferase-like (Major domain)"/>
    <property type="match status" value="1"/>
</dbReference>
<dbReference type="InterPro" id="IPR000192">
    <property type="entry name" value="Aminotrans_V_dom"/>
</dbReference>
<dbReference type="SUPFAM" id="SSF53383">
    <property type="entry name" value="PLP-dependent transferases"/>
    <property type="match status" value="1"/>
</dbReference>